<sequence>MDKLHEIRQNIAAHFDSPAAAAAPASPSCSSSCSPRGACGPVRAVRLSCTSPAGLGAALAMLGELHVEFFRQRRGLSVLPLRPDLTAAANFIQAPRPPAPPAAAAAAAARSGGEEGGDEEDEAGGGDTAALRWHLRQLLAAITAAPSSTAAATTTTTSSPSSACGNGGTHGRGADSGCEVSGGGLHGQWRVRHRLALNRSVGRMVGLDEYGDAEEAQLRGGRRREVGALVPHVFGALSFSRHGEVLPELLVLECAFEQPSVLLL</sequence>
<evidence type="ECO:0000313" key="3">
    <source>
        <dbReference type="Proteomes" id="UP001054857"/>
    </source>
</evidence>
<reference evidence="2 3" key="1">
    <citation type="journal article" date="2021" name="Sci. Rep.">
        <title>Genome sequencing of the multicellular alga Astrephomene provides insights into convergent evolution of germ-soma differentiation.</title>
        <authorList>
            <person name="Yamashita S."/>
            <person name="Yamamoto K."/>
            <person name="Matsuzaki R."/>
            <person name="Suzuki S."/>
            <person name="Yamaguchi H."/>
            <person name="Hirooka S."/>
            <person name="Minakuchi Y."/>
            <person name="Miyagishima S."/>
            <person name="Kawachi M."/>
            <person name="Toyoda A."/>
            <person name="Nozaki H."/>
        </authorList>
    </citation>
    <scope>NUCLEOTIDE SEQUENCE [LARGE SCALE GENOMIC DNA]</scope>
    <source>
        <strain evidence="2 3">NIES-4017</strain>
    </source>
</reference>
<comment type="caution">
    <text evidence="2">The sequence shown here is derived from an EMBL/GenBank/DDBJ whole genome shotgun (WGS) entry which is preliminary data.</text>
</comment>
<organism evidence="2 3">
    <name type="scientific">Astrephomene gubernaculifera</name>
    <dbReference type="NCBI Taxonomy" id="47775"/>
    <lineage>
        <taxon>Eukaryota</taxon>
        <taxon>Viridiplantae</taxon>
        <taxon>Chlorophyta</taxon>
        <taxon>core chlorophytes</taxon>
        <taxon>Chlorophyceae</taxon>
        <taxon>CS clade</taxon>
        <taxon>Chlamydomonadales</taxon>
        <taxon>Astrephomenaceae</taxon>
        <taxon>Astrephomene</taxon>
    </lineage>
</organism>
<feature type="compositionally biased region" description="Acidic residues" evidence="1">
    <location>
        <begin position="115"/>
        <end position="124"/>
    </location>
</feature>
<proteinExistence type="predicted"/>
<gene>
    <name evidence="2" type="ORF">Agub_g1071</name>
</gene>
<feature type="compositionally biased region" description="Low complexity" evidence="1">
    <location>
        <begin position="102"/>
        <end position="111"/>
    </location>
</feature>
<keyword evidence="3" id="KW-1185">Reference proteome</keyword>
<feature type="region of interest" description="Disordered" evidence="1">
    <location>
        <begin position="94"/>
        <end position="126"/>
    </location>
</feature>
<accession>A0AAD3DGT6</accession>
<dbReference type="Proteomes" id="UP001054857">
    <property type="component" value="Unassembled WGS sequence"/>
</dbReference>
<evidence type="ECO:0000313" key="2">
    <source>
        <dbReference type="EMBL" id="GFR40502.1"/>
    </source>
</evidence>
<name>A0AAD3DGT6_9CHLO</name>
<feature type="compositionally biased region" description="Low complexity" evidence="1">
    <location>
        <begin position="146"/>
        <end position="163"/>
    </location>
</feature>
<protein>
    <submittedName>
        <fullName evidence="2">Uncharacterized protein</fullName>
    </submittedName>
</protein>
<feature type="region of interest" description="Disordered" evidence="1">
    <location>
        <begin position="146"/>
        <end position="175"/>
    </location>
</feature>
<evidence type="ECO:0000256" key="1">
    <source>
        <dbReference type="SAM" id="MobiDB-lite"/>
    </source>
</evidence>
<dbReference type="EMBL" id="BMAR01000001">
    <property type="protein sequence ID" value="GFR40502.1"/>
    <property type="molecule type" value="Genomic_DNA"/>
</dbReference>
<dbReference type="AlphaFoldDB" id="A0AAD3DGT6"/>